<dbReference type="EMBL" id="MARB01000009">
    <property type="protein sequence ID" value="ODJ87762.1"/>
    <property type="molecule type" value="Genomic_DNA"/>
</dbReference>
<reference evidence="1 2" key="1">
    <citation type="submission" date="2016-06" db="EMBL/GenBank/DDBJ databases">
        <title>Genome sequence of endosymbiont of Candidatus Endolucinida thiodiazotropha.</title>
        <authorList>
            <person name="Poehlein A."/>
            <person name="Koenig S."/>
            <person name="Heiden S.E."/>
            <person name="Thuermer A."/>
            <person name="Voget S."/>
            <person name="Daniel R."/>
            <person name="Markert S."/>
            <person name="Gros O."/>
            <person name="Schweder T."/>
        </authorList>
    </citation>
    <scope>NUCLEOTIDE SEQUENCE [LARGE SCALE GENOMIC DNA]</scope>
    <source>
        <strain evidence="1 2">COS</strain>
    </source>
</reference>
<keyword evidence="2" id="KW-1185">Reference proteome</keyword>
<dbReference type="OrthoDB" id="9148850at2"/>
<accession>A0A7Z1AFD5</accession>
<evidence type="ECO:0000313" key="2">
    <source>
        <dbReference type="Proteomes" id="UP000094769"/>
    </source>
</evidence>
<proteinExistence type="predicted"/>
<dbReference type="Proteomes" id="UP000094769">
    <property type="component" value="Unassembled WGS sequence"/>
</dbReference>
<comment type="caution">
    <text evidence="1">The sequence shown here is derived from an EMBL/GenBank/DDBJ whole genome shotgun (WGS) entry which is preliminary data.</text>
</comment>
<evidence type="ECO:0000313" key="1">
    <source>
        <dbReference type="EMBL" id="ODJ87762.1"/>
    </source>
</evidence>
<dbReference type="AlphaFoldDB" id="A0A7Z1AFD5"/>
<name>A0A7Z1AFD5_9GAMM</name>
<sequence length="265" mass="29663">MDLNDMGQLHAFLMRYRCIESRPRNRKLRRNESELAGILIDSGTEGLEQMNRFLAGQGLDLIEFTDTDMPGITTGGRVWVLARSPEATPPAFFSIDQVMARMKLRDDTREVAAVWYLHIWLIHLALLYSRKGRAVSAISGYLDSAFEEETLIQGVRDHIERVRGIGLDAGAEQRVYEILSDERGTDIAKRVRAFLGLMVDSGLLGRADSGVFEQTLLGAVEISQSFSRTLQHVLPDEDALSNIVNISAPVAEKGEEEEAWPEETE</sequence>
<organism evidence="1 2">
    <name type="scientific">Candidatus Thiodiazotropha endolucinida</name>
    <dbReference type="NCBI Taxonomy" id="1655433"/>
    <lineage>
        <taxon>Bacteria</taxon>
        <taxon>Pseudomonadati</taxon>
        <taxon>Pseudomonadota</taxon>
        <taxon>Gammaproteobacteria</taxon>
        <taxon>Chromatiales</taxon>
        <taxon>Sedimenticolaceae</taxon>
        <taxon>Candidatus Thiodiazotropha</taxon>
    </lineage>
</organism>
<gene>
    <name evidence="1" type="ORF">CODIS_18700</name>
</gene>
<dbReference type="RefSeq" id="WP_069124233.1">
    <property type="nucleotide sequence ID" value="NZ_MARB01000009.1"/>
</dbReference>
<protein>
    <submittedName>
        <fullName evidence="1">Uncharacterized protein</fullName>
    </submittedName>
</protein>